<protein>
    <submittedName>
        <fullName evidence="1">DUF2256 domain-containing protein</fullName>
    </submittedName>
</protein>
<dbReference type="PANTHER" id="PTHR37463:SF1">
    <property type="entry name" value="DUF2256 DOMAIN-CONTAINING PROTEIN"/>
    <property type="match status" value="1"/>
</dbReference>
<proteinExistence type="predicted"/>
<sequence>MHKKINLPSKICLHCKKPFKWRKKWERDWKNIKYCSKRCKSSSAFS</sequence>
<dbReference type="InterPro" id="IPR017136">
    <property type="entry name" value="UCP037205"/>
</dbReference>
<evidence type="ECO:0000313" key="1">
    <source>
        <dbReference type="EMBL" id="RCL43825.1"/>
    </source>
</evidence>
<dbReference type="AlphaFoldDB" id="A0A368C339"/>
<dbReference type="Proteomes" id="UP000252915">
    <property type="component" value="Unassembled WGS sequence"/>
</dbReference>
<reference evidence="1 2" key="1">
    <citation type="journal article" date="2018" name="Microbiome">
        <title>Fine metagenomic profile of the Mediterranean stratified and mixed water columns revealed by assembly and recruitment.</title>
        <authorList>
            <person name="Haro-Moreno J.M."/>
            <person name="Lopez-Perez M."/>
            <person name="De La Torre J.R."/>
            <person name="Picazo A."/>
            <person name="Camacho A."/>
            <person name="Rodriguez-Valera F."/>
        </authorList>
    </citation>
    <scope>NUCLEOTIDE SEQUENCE [LARGE SCALE GENOMIC DNA]</scope>
    <source>
        <strain evidence="1">MED-G78</strain>
    </source>
</reference>
<gene>
    <name evidence="1" type="ORF">DBW92_03755</name>
</gene>
<evidence type="ECO:0000313" key="2">
    <source>
        <dbReference type="Proteomes" id="UP000252915"/>
    </source>
</evidence>
<name>A0A368C339_9GAMM</name>
<comment type="caution">
    <text evidence="1">The sequence shown here is derived from an EMBL/GenBank/DDBJ whole genome shotgun (WGS) entry which is preliminary data.</text>
</comment>
<dbReference type="PANTHER" id="PTHR37463">
    <property type="entry name" value="GSL3115 PROTEIN"/>
    <property type="match status" value="1"/>
</dbReference>
<dbReference type="Pfam" id="PF10013">
    <property type="entry name" value="DUF2256"/>
    <property type="match status" value="1"/>
</dbReference>
<dbReference type="EMBL" id="QOPI01000021">
    <property type="protein sequence ID" value="RCL43825.1"/>
    <property type="molecule type" value="Genomic_DNA"/>
</dbReference>
<accession>A0A368C339</accession>
<dbReference type="PIRSF" id="PIRSF037205">
    <property type="entry name" value="UCP037205"/>
    <property type="match status" value="1"/>
</dbReference>
<organism evidence="1 2">
    <name type="scientific">SAR86 cluster bacterium</name>
    <dbReference type="NCBI Taxonomy" id="2030880"/>
    <lineage>
        <taxon>Bacteria</taxon>
        <taxon>Pseudomonadati</taxon>
        <taxon>Pseudomonadota</taxon>
        <taxon>Gammaproteobacteria</taxon>
        <taxon>SAR86 cluster</taxon>
    </lineage>
</organism>